<dbReference type="SMART" id="SM00984">
    <property type="entry name" value="UDPG_MGDP_dh_C"/>
    <property type="match status" value="1"/>
</dbReference>
<dbReference type="Pfam" id="PF03721">
    <property type="entry name" value="UDPG_MGDP_dh_N"/>
    <property type="match status" value="1"/>
</dbReference>
<evidence type="ECO:0000256" key="1">
    <source>
        <dbReference type="ARBA" id="ARBA00006601"/>
    </source>
</evidence>
<evidence type="ECO:0000313" key="8">
    <source>
        <dbReference type="Proteomes" id="UP000178565"/>
    </source>
</evidence>
<dbReference type="EMBL" id="MFDM01000023">
    <property type="protein sequence ID" value="OGE42669.1"/>
    <property type="molecule type" value="Genomic_DNA"/>
</dbReference>
<dbReference type="GO" id="GO:0016628">
    <property type="term" value="F:oxidoreductase activity, acting on the CH-CH group of donors, NAD or NADP as acceptor"/>
    <property type="evidence" value="ECO:0007669"/>
    <property type="project" value="InterPro"/>
</dbReference>
<keyword evidence="3" id="KW-0520">NAD</keyword>
<evidence type="ECO:0000256" key="3">
    <source>
        <dbReference type="ARBA" id="ARBA00023027"/>
    </source>
</evidence>
<comment type="caution">
    <text evidence="7">The sequence shown here is derived from an EMBL/GenBank/DDBJ whole genome shotgun (WGS) entry which is preliminary data.</text>
</comment>
<evidence type="ECO:0000256" key="2">
    <source>
        <dbReference type="ARBA" id="ARBA00023002"/>
    </source>
</evidence>
<dbReference type="SUPFAM" id="SSF48179">
    <property type="entry name" value="6-phosphogluconate dehydrogenase C-terminal domain-like"/>
    <property type="match status" value="1"/>
</dbReference>
<dbReference type="NCBIfam" id="TIGR03026">
    <property type="entry name" value="NDP-sugDHase"/>
    <property type="match status" value="1"/>
</dbReference>
<protein>
    <recommendedName>
        <fullName evidence="6">UDP-glucose/GDP-mannose dehydrogenase C-terminal domain-containing protein</fullName>
    </recommendedName>
</protein>
<evidence type="ECO:0000256" key="4">
    <source>
        <dbReference type="PIRNR" id="PIRNR000124"/>
    </source>
</evidence>
<dbReference type="Proteomes" id="UP000178565">
    <property type="component" value="Unassembled WGS sequence"/>
</dbReference>
<dbReference type="InterPro" id="IPR014026">
    <property type="entry name" value="UDP-Glc/GDP-Man_DH_dimer"/>
</dbReference>
<sequence>MDKKIAIFGVGRVGLPLALVLADKGFQVTGIDVDPYRISLLKHKIMPFMEEGAQRLLEKHSGKNFQIFSQQHLDRVVSENDIIILTLGTPIDDTYSPDFGGIEDLLRSMAPSIKNDHLIIFRSTLSPGATEQLARQLEEQTRLEIGKNLFIAYCPERIAEGKSVEELGQIPQIIGSLDDSSAKKAAEVFKKIAPKILYTNPRAAELAKLFCNMYRYIDFAIGNEFMMIAEDYSCDIYEILNLVNNDYKRAGLKSPGLTAGPCLVKDGFFLIDKSPFMELVTAAWRLNENIPGYLLSRIKSEIKDLHKKKVSILGLAFKKNIDDIRYSLSPKLQRYFSAEGARVSVSDPYIDSQPIQDALKDANILIIGVDHDVYKDVNFDYLKKFVSEDLLICDIWNIFGTGKIMFYLKDVVSKSEERVRPNGEVKSYGKKRKAERPGLGV</sequence>
<dbReference type="Pfam" id="PF00984">
    <property type="entry name" value="UDPG_MGDP_dh"/>
    <property type="match status" value="1"/>
</dbReference>
<dbReference type="Pfam" id="PF03720">
    <property type="entry name" value="UDPG_MGDP_dh_C"/>
    <property type="match status" value="1"/>
</dbReference>
<dbReference type="InterPro" id="IPR008927">
    <property type="entry name" value="6-PGluconate_DH-like_C_sf"/>
</dbReference>
<dbReference type="InterPro" id="IPR001732">
    <property type="entry name" value="UDP-Glc/GDP-Man_DH_N"/>
</dbReference>
<dbReference type="SUPFAM" id="SSF51735">
    <property type="entry name" value="NAD(P)-binding Rossmann-fold domains"/>
    <property type="match status" value="1"/>
</dbReference>
<keyword evidence="2" id="KW-0560">Oxidoreductase</keyword>
<gene>
    <name evidence="7" type="ORF">A3B45_00500</name>
</gene>
<organism evidence="7 8">
    <name type="scientific">Candidatus Daviesbacteria bacterium RIFCSPLOWO2_01_FULL_39_12</name>
    <dbReference type="NCBI Taxonomy" id="1797785"/>
    <lineage>
        <taxon>Bacteria</taxon>
        <taxon>Candidatus Daviesiibacteriota</taxon>
    </lineage>
</organism>
<dbReference type="InterPro" id="IPR036291">
    <property type="entry name" value="NAD(P)-bd_dom_sf"/>
</dbReference>
<proteinExistence type="inferred from homology"/>
<evidence type="ECO:0000259" key="6">
    <source>
        <dbReference type="SMART" id="SM00984"/>
    </source>
</evidence>
<dbReference type="STRING" id="1797785.A3B45_00500"/>
<feature type="domain" description="UDP-glucose/GDP-mannose dehydrogenase C-terminal" evidence="6">
    <location>
        <begin position="311"/>
        <end position="401"/>
    </location>
</feature>
<dbReference type="GO" id="GO:0016616">
    <property type="term" value="F:oxidoreductase activity, acting on the CH-OH group of donors, NAD or NADP as acceptor"/>
    <property type="evidence" value="ECO:0007669"/>
    <property type="project" value="InterPro"/>
</dbReference>
<dbReference type="PIRSF" id="PIRSF000124">
    <property type="entry name" value="UDPglc_GDPman_dh"/>
    <property type="match status" value="1"/>
</dbReference>
<dbReference type="GO" id="GO:0051287">
    <property type="term" value="F:NAD binding"/>
    <property type="evidence" value="ECO:0007669"/>
    <property type="project" value="InterPro"/>
</dbReference>
<dbReference type="InterPro" id="IPR036220">
    <property type="entry name" value="UDP-Glc/GDP-Man_DH_C_sf"/>
</dbReference>
<dbReference type="SUPFAM" id="SSF52413">
    <property type="entry name" value="UDP-glucose/GDP-mannose dehydrogenase C-terminal domain"/>
    <property type="match status" value="1"/>
</dbReference>
<reference evidence="7 8" key="1">
    <citation type="journal article" date="2016" name="Nat. Commun.">
        <title>Thousands of microbial genomes shed light on interconnected biogeochemical processes in an aquifer system.</title>
        <authorList>
            <person name="Anantharaman K."/>
            <person name="Brown C.T."/>
            <person name="Hug L.A."/>
            <person name="Sharon I."/>
            <person name="Castelle C.J."/>
            <person name="Probst A.J."/>
            <person name="Thomas B.C."/>
            <person name="Singh A."/>
            <person name="Wilkins M.J."/>
            <person name="Karaoz U."/>
            <person name="Brodie E.L."/>
            <person name="Williams K.H."/>
            <person name="Hubbard S.S."/>
            <person name="Banfield J.F."/>
        </authorList>
    </citation>
    <scope>NUCLEOTIDE SEQUENCE [LARGE SCALE GENOMIC DNA]</scope>
</reference>
<dbReference type="InterPro" id="IPR028359">
    <property type="entry name" value="UDP_ManNAc/GlcNAc_DH"/>
</dbReference>
<evidence type="ECO:0000256" key="5">
    <source>
        <dbReference type="SAM" id="MobiDB-lite"/>
    </source>
</evidence>
<feature type="region of interest" description="Disordered" evidence="5">
    <location>
        <begin position="422"/>
        <end position="441"/>
    </location>
</feature>
<name>A0A1F5KPC5_9BACT</name>
<dbReference type="InterPro" id="IPR014027">
    <property type="entry name" value="UDP-Glc/GDP-Man_DH_C"/>
</dbReference>
<evidence type="ECO:0000313" key="7">
    <source>
        <dbReference type="EMBL" id="OGE42669.1"/>
    </source>
</evidence>
<dbReference type="GO" id="GO:0000271">
    <property type="term" value="P:polysaccharide biosynthetic process"/>
    <property type="evidence" value="ECO:0007669"/>
    <property type="project" value="InterPro"/>
</dbReference>
<accession>A0A1F5KPC5</accession>
<dbReference type="PANTHER" id="PTHR43491">
    <property type="entry name" value="UDP-N-ACETYL-D-MANNOSAMINE DEHYDROGENASE"/>
    <property type="match status" value="1"/>
</dbReference>
<dbReference type="InterPro" id="IPR017476">
    <property type="entry name" value="UDP-Glc/GDP-Man"/>
</dbReference>
<dbReference type="Gene3D" id="3.40.50.720">
    <property type="entry name" value="NAD(P)-binding Rossmann-like Domain"/>
    <property type="match status" value="2"/>
</dbReference>
<comment type="similarity">
    <text evidence="1 4">Belongs to the UDP-glucose/GDP-mannose dehydrogenase family.</text>
</comment>
<dbReference type="PIRSF" id="PIRSF500136">
    <property type="entry name" value="UDP_ManNAc_DH"/>
    <property type="match status" value="1"/>
</dbReference>
<dbReference type="PANTHER" id="PTHR43491:SF2">
    <property type="entry name" value="UDP-N-ACETYL-D-MANNOSAMINE DEHYDROGENASE"/>
    <property type="match status" value="1"/>
</dbReference>
<dbReference type="AlphaFoldDB" id="A0A1F5KPC5"/>